<dbReference type="InterPro" id="IPR010131">
    <property type="entry name" value="MdtP/NodT-like"/>
</dbReference>
<evidence type="ECO:0000313" key="3">
    <source>
        <dbReference type="Proteomes" id="UP001065322"/>
    </source>
</evidence>
<dbReference type="PANTHER" id="PTHR30203">
    <property type="entry name" value="OUTER MEMBRANE CATION EFFLUX PROTEIN"/>
    <property type="match status" value="1"/>
</dbReference>
<keyword evidence="1" id="KW-0732">Signal</keyword>
<name>A0ABY6ACI4_9GAMM</name>
<evidence type="ECO:0000313" key="2">
    <source>
        <dbReference type="EMBL" id="UXD88741.1"/>
    </source>
</evidence>
<proteinExistence type="predicted"/>
<dbReference type="PANTHER" id="PTHR30203:SF24">
    <property type="entry name" value="BLR4935 PROTEIN"/>
    <property type="match status" value="1"/>
</dbReference>
<dbReference type="Proteomes" id="UP001065322">
    <property type="component" value="Chromosome"/>
</dbReference>
<dbReference type="RefSeq" id="WP_260997465.1">
    <property type="nucleotide sequence ID" value="NZ_CP054475.1"/>
</dbReference>
<accession>A0ABY6ACI4</accession>
<feature type="signal peptide" evidence="1">
    <location>
        <begin position="1"/>
        <end position="21"/>
    </location>
</feature>
<keyword evidence="3" id="KW-1185">Reference proteome</keyword>
<gene>
    <name evidence="2" type="ORF">HUF19_15440</name>
</gene>
<dbReference type="EMBL" id="CP054475">
    <property type="protein sequence ID" value="UXD88741.1"/>
    <property type="molecule type" value="Genomic_DNA"/>
</dbReference>
<sequence length="446" mass="49633">MNIIPVMAFFIASTLTIPAYASDSINPPKAVNSSSPDNDAARLWLQSRIMQTPQVKAAFAQKNSRALWSEAATQPLYNPELQTRLEQEGSNNNYALEISQKIDWWNQREARSQQQQLLQQQAEQQYQQSLQQTTADALTAIVRYQSAQQRDQLMQRLQQQQQTLTQLIQQRRRLGDLSALDAELALLAQSSLLADIAASQAELSAAAAQLSALLPDWQQQPQHLSALIQQLDNSAQQLPAQPLNNTQLKQLALSHPQSESARLFWLAEQQRAQLSRDSLRAEPTLGVSAGRNGEEDVFGLALSLPLNIRSSYRQAAAAADGETLQAEAEFYANLQQQQQQLRASHSRVLAYRRQVEQWHALMPDGGQRSAQLLQQQWSNGDLSTSAYIQASAQWAASLQAGIELTGDYRQAQIQWLSDSQTIRRFLSAANANSQNAATGSNHQISE</sequence>
<organism evidence="2 3">
    <name type="scientific">Thalassolituus hydrocarboniclasticus</name>
    <dbReference type="NCBI Taxonomy" id="2742796"/>
    <lineage>
        <taxon>Bacteria</taxon>
        <taxon>Pseudomonadati</taxon>
        <taxon>Pseudomonadota</taxon>
        <taxon>Gammaproteobacteria</taxon>
        <taxon>Oceanospirillales</taxon>
        <taxon>Oceanospirillaceae</taxon>
        <taxon>Thalassolituus</taxon>
    </lineage>
</organism>
<evidence type="ECO:0000256" key="1">
    <source>
        <dbReference type="SAM" id="SignalP"/>
    </source>
</evidence>
<feature type="chain" id="PRO_5046761690" evidence="1">
    <location>
        <begin position="22"/>
        <end position="446"/>
    </location>
</feature>
<protein>
    <submittedName>
        <fullName evidence="2">TolC family protein</fullName>
    </submittedName>
</protein>
<dbReference type="SUPFAM" id="SSF56954">
    <property type="entry name" value="Outer membrane efflux proteins (OEP)"/>
    <property type="match status" value="1"/>
</dbReference>
<reference evidence="3" key="1">
    <citation type="submission" date="2020-06" db="EMBL/GenBank/DDBJ databases">
        <title>Thalassolituus marinus alknpb1M-1, a hydrocarbon-degrading bacterium isolated from the deep-sea overlying water using an in-situ strategy from the South China Sea basin.</title>
        <authorList>
            <person name="Dong C."/>
            <person name="Chen Y."/>
            <person name="Shao Z."/>
        </authorList>
    </citation>
    <scope>NUCLEOTIDE SEQUENCE [LARGE SCALE GENOMIC DNA]</scope>
    <source>
        <strain evidence="3">alknpb1M-1</strain>
    </source>
</reference>
<dbReference type="Gene3D" id="1.20.1600.10">
    <property type="entry name" value="Outer membrane efflux proteins (OEP)"/>
    <property type="match status" value="1"/>
</dbReference>